<dbReference type="Pfam" id="PF22766">
    <property type="entry name" value="ZW10_C2"/>
    <property type="match status" value="1"/>
</dbReference>
<dbReference type="PANTHER" id="PTHR12205:SF0">
    <property type="entry name" value="CENTROMERE_KINETOCHORE PROTEIN ZW10 HOMOLOG"/>
    <property type="match status" value="1"/>
</dbReference>
<dbReference type="PANTHER" id="PTHR12205">
    <property type="entry name" value="CENTROMERE/KINETOCHORE PROTEIN ZW10"/>
    <property type="match status" value="1"/>
</dbReference>
<evidence type="ECO:0000256" key="1">
    <source>
        <dbReference type="SAM" id="Coils"/>
    </source>
</evidence>
<accession>A0AAV9IHG7</accession>
<feature type="domain" description="Phosphatidic acid phosphatase type 2/haloperoxidase" evidence="3">
    <location>
        <begin position="852"/>
        <end position="976"/>
    </location>
</feature>
<keyword evidence="2" id="KW-0812">Transmembrane</keyword>
<dbReference type="GO" id="GO:0007094">
    <property type="term" value="P:mitotic spindle assembly checkpoint signaling"/>
    <property type="evidence" value="ECO:0007669"/>
    <property type="project" value="TreeGrafter"/>
</dbReference>
<evidence type="ECO:0000259" key="3">
    <source>
        <dbReference type="SMART" id="SM00014"/>
    </source>
</evidence>
<dbReference type="Proteomes" id="UP001300502">
    <property type="component" value="Unassembled WGS sequence"/>
</dbReference>
<protein>
    <recommendedName>
        <fullName evidence="3">Phosphatidic acid phosphatase type 2/haloperoxidase domain-containing protein</fullName>
    </recommendedName>
</protein>
<dbReference type="InterPro" id="IPR048343">
    <property type="entry name" value="ZW10_C"/>
</dbReference>
<dbReference type="AlphaFoldDB" id="A0AAV9IHG7"/>
<comment type="caution">
    <text evidence="4">The sequence shown here is derived from an EMBL/GenBank/DDBJ whole genome shotgun (WGS) entry which is preliminary data.</text>
</comment>
<reference evidence="4 5" key="1">
    <citation type="submission" date="2022-07" db="EMBL/GenBank/DDBJ databases">
        <title>Genome-wide signatures of adaptation to extreme environments.</title>
        <authorList>
            <person name="Cho C.H."/>
            <person name="Yoon H.S."/>
        </authorList>
    </citation>
    <scope>NUCLEOTIDE SEQUENCE [LARGE SCALE GENOMIC DNA]</scope>
    <source>
        <strain evidence="4 5">108.79 E11</strain>
    </source>
</reference>
<organism evidence="4 5">
    <name type="scientific">Galdieria yellowstonensis</name>
    <dbReference type="NCBI Taxonomy" id="3028027"/>
    <lineage>
        <taxon>Eukaryota</taxon>
        <taxon>Rhodophyta</taxon>
        <taxon>Bangiophyceae</taxon>
        <taxon>Galdieriales</taxon>
        <taxon>Galdieriaceae</taxon>
        <taxon>Galdieria</taxon>
    </lineage>
</organism>
<feature type="coiled-coil region" evidence="1">
    <location>
        <begin position="50"/>
        <end position="84"/>
    </location>
</feature>
<dbReference type="EMBL" id="JANCYU010000042">
    <property type="protein sequence ID" value="KAK4526626.1"/>
    <property type="molecule type" value="Genomic_DNA"/>
</dbReference>
<dbReference type="Pfam" id="PF20666">
    <property type="entry name" value="ZW10_C"/>
    <property type="match status" value="1"/>
</dbReference>
<dbReference type="GO" id="GO:0005737">
    <property type="term" value="C:cytoplasm"/>
    <property type="evidence" value="ECO:0007669"/>
    <property type="project" value="GOC"/>
</dbReference>
<keyword evidence="2" id="KW-1133">Transmembrane helix</keyword>
<proteinExistence type="predicted"/>
<feature type="transmembrane region" description="Helical" evidence="2">
    <location>
        <begin position="930"/>
        <end position="950"/>
    </location>
</feature>
<dbReference type="CDD" id="cd01610">
    <property type="entry name" value="PAP2_like"/>
    <property type="match status" value="1"/>
</dbReference>
<feature type="transmembrane region" description="Helical" evidence="2">
    <location>
        <begin position="804"/>
        <end position="832"/>
    </location>
</feature>
<dbReference type="SUPFAM" id="SSF48317">
    <property type="entry name" value="Acid phosphatase/Vanadium-dependent haloperoxidase"/>
    <property type="match status" value="1"/>
</dbReference>
<evidence type="ECO:0000256" key="2">
    <source>
        <dbReference type="SAM" id="Phobius"/>
    </source>
</evidence>
<dbReference type="SMART" id="SM00014">
    <property type="entry name" value="acidPPc"/>
    <property type="match status" value="1"/>
</dbReference>
<feature type="transmembrane region" description="Helical" evidence="2">
    <location>
        <begin position="852"/>
        <end position="875"/>
    </location>
</feature>
<dbReference type="Gene3D" id="1.20.144.10">
    <property type="entry name" value="Phosphatidic acid phosphatase type 2/haloperoxidase"/>
    <property type="match status" value="1"/>
</dbReference>
<keyword evidence="2" id="KW-0472">Membrane</keyword>
<keyword evidence="5" id="KW-1185">Reference proteome</keyword>
<keyword evidence="1" id="KW-0175">Coiled coil</keyword>
<feature type="transmembrane region" description="Helical" evidence="2">
    <location>
        <begin position="744"/>
        <end position="762"/>
    </location>
</feature>
<sequence length="998" mass="114192">MQYSLEQLENKWKETSETCKQLEEKLVSFCKDERGFRTVRQEADRIFPQVESLLQQSQFLDKRVSEAEHEIEQLKSNLTKRKVQKEDLLQLHSLLEKLNTVSQGVGVAEELRSGQTVPEAMDLETLSGYERQIQQGLRWLHFIYSFGISNSCLASSQSLMEKEHVRLRSEMVTRLISCFHWYDWGLLIDEEAEWISTMISQGKYVELAVEGIVSMLSHRGIAGLLQRASKIEIRGRKFLIDQDAKEETLQPVLEWEDCPVEELDVLENCLDLANGCKRALVIFDFILSQTFGTDYHREVAVGFYDWFRYEVCSCKCILGHFQYLIDSEAQGDPTQYPIRLRGLTICAEKLRVALQARGMDIRLAESLVPDFYRAEEDFANLCHRHILVYARNILKSISFSQDGLVDVSSSFLSSPRDVCWTGKLVDAEELRPFSFPACKVTRQSIELSQTADKIFQDANICLQNNLSVLGSFLIESIREMFLLYYRVVSANCYNLLKSDLVTQAVYHNDCFLLAHICCILEMRKPLVRSHLNEEAASHLNRQDFMIACFRLRCEGSSFLSKSISATKDAIYACVTKATEGGSFEVCYQTSIMNRIQRSLEAASLSLESLLVSWKEYLPKSVLRNIGLGLLENYFQWLMQAIIALEEIPQKTSFCLASLLQEEMEKKTSLVAKILGLEPSIVSDKCSSISSLWWIGKILNSNLEEIVKMVQQGPLKRRVSKDHLVKLVTALFEKSANRKKCLQQIAIALAFIVCDLGLVYSKLDIFKLFSSKKETNKYGTLLRKRDEKITKNVFEFVQRHRWLQFFLTLCSFSCDGSIWFTVPFVPILCYLSVSSPTTFTGWKAILFSLDVSLLCYMLLCCCTLSAIVELCLKVLVRRNRPSFNNRASFLVPAEKFSFPSGHTMRAFTLCSYLSLRISWLKSLLPFLQNELACILFICFLLTWACLVTISRVGRGRHYVLDCYAASVGGRIISLLLCTPSVEYFLSSCFILIVNKIIKR</sequence>
<dbReference type="Gene3D" id="1.10.357.150">
    <property type="match status" value="1"/>
</dbReference>
<gene>
    <name evidence="4" type="ORF">GAYE_SCF26G4542</name>
</gene>
<dbReference type="InterPro" id="IPR036938">
    <property type="entry name" value="PAP2/HPO_sf"/>
</dbReference>
<dbReference type="InterPro" id="IPR055148">
    <property type="entry name" value="ZW10_C_2"/>
</dbReference>
<evidence type="ECO:0000313" key="4">
    <source>
        <dbReference type="EMBL" id="KAK4526626.1"/>
    </source>
</evidence>
<name>A0AAV9IHG7_9RHOD</name>
<evidence type="ECO:0000313" key="5">
    <source>
        <dbReference type="Proteomes" id="UP001300502"/>
    </source>
</evidence>
<dbReference type="GO" id="GO:0006888">
    <property type="term" value="P:endoplasmic reticulum to Golgi vesicle-mediated transport"/>
    <property type="evidence" value="ECO:0007669"/>
    <property type="project" value="TreeGrafter"/>
</dbReference>
<dbReference type="GO" id="GO:1990423">
    <property type="term" value="C:RZZ complex"/>
    <property type="evidence" value="ECO:0007669"/>
    <property type="project" value="TreeGrafter"/>
</dbReference>
<dbReference type="InterPro" id="IPR046362">
    <property type="entry name" value="Zw10/DSL1_C_sf"/>
</dbReference>
<feature type="transmembrane region" description="Helical" evidence="2">
    <location>
        <begin position="970"/>
        <end position="992"/>
    </location>
</feature>
<dbReference type="InterPro" id="IPR000326">
    <property type="entry name" value="PAP2/HPO"/>
</dbReference>
<dbReference type="Pfam" id="PF01569">
    <property type="entry name" value="PAP2"/>
    <property type="match status" value="1"/>
</dbReference>